<evidence type="ECO:0000259" key="1">
    <source>
        <dbReference type="Pfam" id="PF00483"/>
    </source>
</evidence>
<keyword evidence="2" id="KW-0808">Transferase</keyword>
<dbReference type="RefSeq" id="WP_171606138.1">
    <property type="nucleotide sequence ID" value="NZ_WHPF01000002.1"/>
</dbReference>
<sequence length="246" mass="27585">MQQVAENKSSSSTTGVREAIILAGGAGTRLLPVMQHLPKCLAPINHQPFLHYLLGYLEKQGIQHCILALGYLHHMVQEYIANSKYNMHFSFSIEDSPLGTGGALKQALAKANTEQVLVVNGDTLFFVNTLLLLQQHTSHKAQCTVALKPMQHTSRYGVVGMNDKNIITNFSEKKYYTNALINGGLYVIEKSSWQDLVLPTAFSFEKDYLEKHLYNNTIAGYIEDAYFIDIGIPEDLERAQNDFKNM</sequence>
<dbReference type="EMBL" id="WHPF01000002">
    <property type="protein sequence ID" value="NNV54208.1"/>
    <property type="molecule type" value="Genomic_DNA"/>
</dbReference>
<dbReference type="InterPro" id="IPR029044">
    <property type="entry name" value="Nucleotide-diphossugar_trans"/>
</dbReference>
<dbReference type="Gene3D" id="3.90.550.10">
    <property type="entry name" value="Spore Coat Polysaccharide Biosynthesis Protein SpsA, Chain A"/>
    <property type="match status" value="1"/>
</dbReference>
<dbReference type="InterPro" id="IPR050486">
    <property type="entry name" value="Mannose-1P_guanyltransferase"/>
</dbReference>
<feature type="domain" description="Nucleotidyl transferase" evidence="1">
    <location>
        <begin position="19"/>
        <end position="243"/>
    </location>
</feature>
<dbReference type="Proteomes" id="UP000598971">
    <property type="component" value="Unassembled WGS sequence"/>
</dbReference>
<gene>
    <name evidence="2" type="ORF">GD597_01965</name>
</gene>
<comment type="caution">
    <text evidence="2">The sequence shown here is derived from an EMBL/GenBank/DDBJ whole genome shotgun (WGS) entry which is preliminary data.</text>
</comment>
<evidence type="ECO:0000313" key="3">
    <source>
        <dbReference type="Proteomes" id="UP000598971"/>
    </source>
</evidence>
<protein>
    <submittedName>
        <fullName evidence="2">NTP transferase domain-containing protein</fullName>
    </submittedName>
</protein>
<dbReference type="InterPro" id="IPR005835">
    <property type="entry name" value="NTP_transferase_dom"/>
</dbReference>
<name>A0A8J8FA37_9BACT</name>
<evidence type="ECO:0000313" key="2">
    <source>
        <dbReference type="EMBL" id="NNV54208.1"/>
    </source>
</evidence>
<keyword evidence="3" id="KW-1185">Reference proteome</keyword>
<dbReference type="AlphaFoldDB" id="A0A8J8FA37"/>
<dbReference type="CDD" id="cd06915">
    <property type="entry name" value="NTP_transferase_WcbM_like"/>
    <property type="match status" value="1"/>
</dbReference>
<dbReference type="Pfam" id="PF00483">
    <property type="entry name" value="NTP_transferase"/>
    <property type="match status" value="1"/>
</dbReference>
<proteinExistence type="predicted"/>
<dbReference type="GO" id="GO:0016740">
    <property type="term" value="F:transferase activity"/>
    <property type="evidence" value="ECO:0007669"/>
    <property type="project" value="UniProtKB-KW"/>
</dbReference>
<dbReference type="SUPFAM" id="SSF53448">
    <property type="entry name" value="Nucleotide-diphospho-sugar transferases"/>
    <property type="match status" value="1"/>
</dbReference>
<dbReference type="PANTHER" id="PTHR22572">
    <property type="entry name" value="SUGAR-1-PHOSPHATE GUANYL TRANSFERASE"/>
    <property type="match status" value="1"/>
</dbReference>
<reference evidence="2" key="1">
    <citation type="submission" date="2019-10" db="EMBL/GenBank/DDBJ databases">
        <title>Draft genome sequence of Panacibacter sp. KCS-6.</title>
        <authorList>
            <person name="Yim K.J."/>
        </authorList>
    </citation>
    <scope>NUCLEOTIDE SEQUENCE</scope>
    <source>
        <strain evidence="2">KCS-6</strain>
    </source>
</reference>
<accession>A0A8J8FA37</accession>
<organism evidence="2 3">
    <name type="scientific">Limnovirga soli</name>
    <dbReference type="NCBI Taxonomy" id="2656915"/>
    <lineage>
        <taxon>Bacteria</taxon>
        <taxon>Pseudomonadati</taxon>
        <taxon>Bacteroidota</taxon>
        <taxon>Chitinophagia</taxon>
        <taxon>Chitinophagales</taxon>
        <taxon>Chitinophagaceae</taxon>
        <taxon>Limnovirga</taxon>
    </lineage>
</organism>